<evidence type="ECO:0000313" key="7">
    <source>
        <dbReference type="Proteomes" id="UP001412239"/>
    </source>
</evidence>
<keyword evidence="3" id="KW-0862">Zinc</keyword>
<dbReference type="AlphaFoldDB" id="A0A292PID3"/>
<dbReference type="PROSITE" id="PS00518">
    <property type="entry name" value="ZF_RING_1"/>
    <property type="match status" value="1"/>
</dbReference>
<feature type="domain" description="RING-type" evidence="5">
    <location>
        <begin position="441"/>
        <end position="486"/>
    </location>
</feature>
<organism evidence="6 7">
    <name type="scientific">Tuber aestivum</name>
    <name type="common">summer truffle</name>
    <dbReference type="NCBI Taxonomy" id="59557"/>
    <lineage>
        <taxon>Eukaryota</taxon>
        <taxon>Fungi</taxon>
        <taxon>Dikarya</taxon>
        <taxon>Ascomycota</taxon>
        <taxon>Pezizomycotina</taxon>
        <taxon>Pezizomycetes</taxon>
        <taxon>Pezizales</taxon>
        <taxon>Tuberaceae</taxon>
        <taxon>Tuber</taxon>
    </lineage>
</organism>
<protein>
    <recommendedName>
        <fullName evidence="5">RING-type domain-containing protein</fullName>
    </recommendedName>
</protein>
<evidence type="ECO:0000256" key="2">
    <source>
        <dbReference type="ARBA" id="ARBA00022771"/>
    </source>
</evidence>
<dbReference type="SUPFAM" id="SSF57850">
    <property type="entry name" value="RING/U-box"/>
    <property type="match status" value="1"/>
</dbReference>
<dbReference type="Proteomes" id="UP001412239">
    <property type="component" value="Unassembled WGS sequence"/>
</dbReference>
<accession>A0A292PID3</accession>
<reference evidence="6" key="1">
    <citation type="submission" date="2015-10" db="EMBL/GenBank/DDBJ databases">
        <authorList>
            <person name="Regsiter A."/>
            <person name="william w."/>
        </authorList>
    </citation>
    <scope>NUCLEOTIDE SEQUENCE</scope>
    <source>
        <strain evidence="6">Montdore</strain>
    </source>
</reference>
<keyword evidence="1" id="KW-0479">Metal-binding</keyword>
<dbReference type="SMART" id="SM00184">
    <property type="entry name" value="RING"/>
    <property type="match status" value="1"/>
</dbReference>
<proteinExistence type="predicted"/>
<gene>
    <name evidence="6" type="ORF">GSTUAT00008743001</name>
</gene>
<evidence type="ECO:0000256" key="3">
    <source>
        <dbReference type="ARBA" id="ARBA00022833"/>
    </source>
</evidence>
<evidence type="ECO:0000256" key="1">
    <source>
        <dbReference type="ARBA" id="ARBA00022723"/>
    </source>
</evidence>
<name>A0A292PID3_9PEZI</name>
<evidence type="ECO:0000259" key="5">
    <source>
        <dbReference type="PROSITE" id="PS50089"/>
    </source>
</evidence>
<keyword evidence="7" id="KW-1185">Reference proteome</keyword>
<dbReference type="InterPro" id="IPR001841">
    <property type="entry name" value="Znf_RING"/>
</dbReference>
<dbReference type="InterPro" id="IPR017907">
    <property type="entry name" value="Znf_RING_CS"/>
</dbReference>
<evidence type="ECO:0000313" key="6">
    <source>
        <dbReference type="EMBL" id="CUS07182.1"/>
    </source>
</evidence>
<evidence type="ECO:0000256" key="4">
    <source>
        <dbReference type="PROSITE-ProRule" id="PRU00175"/>
    </source>
</evidence>
<dbReference type="GO" id="GO:0008270">
    <property type="term" value="F:zinc ion binding"/>
    <property type="evidence" value="ECO:0007669"/>
    <property type="project" value="UniProtKB-KW"/>
</dbReference>
<sequence length="811" mass="90021">MSSVAEQAFLLLGHPDAATTQSPNEYESLTIAEWNKMSGCAHTSWLCVDGTTLLDFGRLQTLLGPDILPDPMNQTPSLVVLIGESTMSDALQMCTSRSTPRPSSSSDVADIHLHLLPSSTCAQSPILLADCGRLLSNPAVGSGVSTKPICHEVRQRPLPWLRNADGSLMHRTVTEQLFQQLIVPFADVICVFGDDLGGGQGLARWLAYLMDIPHIPQRHRFREQQMLVILNDEHGFHRMAYSEGLCEPWITSLEVLQTMGRDGDPSPMEMALQKIHDIQILRARSRWLFTANELIQHHGYACDHFARTNMEPYDFLLSARLAIPIPPAFPVFAAMLLSHLASAPSAGVHILASCIVLDSLLHIFHPFDVYDALYHNHCCDAVRRVFPRQSIQRSLLSRLRLMVRDLTFRQQLRRAHPVASHREILKLHRGRFLHIRSTEVCLICIMRRPVRVLSCGHAICEVCIRTFGELVPGEPCIYAHPQCALCYTSIKPPNIQIRPPSALPRVLCVDANGPNMWDTLNLLETSISQLMGFPFPIQECFDIVFGRGPGVGPVRSLFLHELAIKQCQTESQSSSSGRSIKALWLARTRVRGQRRQPIYLDCYSAPGPVVTIAAITSSARPEPLGGCLFSRLLGRFLTGYRGLSAASGGPERPSSTHSATEYMLNVLLPSSHGVGYVREPSIMGLSTASVDAVARALVASHFYFELAKPPQFADSRYRCSGYVLCRLRVTDQFWFLRALTLSSHRLYIGSVGYTFRMLTRGQPFRKLLTFTVTGAEQPISIRLGNPFSASTAYCISGSPFTIASLSQIQFT</sequence>
<dbReference type="PROSITE" id="PS50089">
    <property type="entry name" value="ZF_RING_2"/>
    <property type="match status" value="1"/>
</dbReference>
<keyword evidence="2 4" id="KW-0863">Zinc-finger</keyword>
<dbReference type="EMBL" id="LN891237">
    <property type="protein sequence ID" value="CUS07182.1"/>
    <property type="molecule type" value="Genomic_DNA"/>
</dbReference>